<dbReference type="Pfam" id="PF00188">
    <property type="entry name" value="CAP"/>
    <property type="match status" value="1"/>
</dbReference>
<dbReference type="Gene3D" id="3.40.33.10">
    <property type="entry name" value="CAP"/>
    <property type="match status" value="2"/>
</dbReference>
<name>A0A016SUQ0_9BILA</name>
<keyword evidence="1" id="KW-0732">Signal</keyword>
<proteinExistence type="predicted"/>
<evidence type="ECO:0000256" key="1">
    <source>
        <dbReference type="SAM" id="SignalP"/>
    </source>
</evidence>
<dbReference type="CDD" id="cd05380">
    <property type="entry name" value="CAP_euk"/>
    <property type="match status" value="1"/>
</dbReference>
<dbReference type="OrthoDB" id="5849517at2759"/>
<feature type="signal peptide" evidence="1">
    <location>
        <begin position="1"/>
        <end position="20"/>
    </location>
</feature>
<evidence type="ECO:0000259" key="2">
    <source>
        <dbReference type="PROSITE" id="PS51379"/>
    </source>
</evidence>
<sequence length="437" mass="49031">MWNLLLILTVVVTKIVNVEGTTAFNCRNSLITDEWRQFVLDRVNNYRRSLAQGNVHDVTNNFLPAAKYMNELCRYRTIDVHCAVTLRRNAFRKKWDCNLEEIAYKKMGGKCSFVDPFNKLYPAQAGVVTDKCTNITSQMAILLRGWWSEVERVDMKNSTQLLENRAADFGKMALANTTGFACTYDLCKPRGRIICLFQQFFGINAFLYEPTWDKSKACESCADCTNFLCPQKSFTPVTITPTCQDDKLTNDSHNAALWMHNYYRKLLASGWAKDKKSNGGYAKTAKQMRALEYDCANTTNSNGAKSTYDLIKGCPRVNPTATNGYSLNFLRIDNHQISEQDALEQAIKTWWGQLETTGLGSDTKFNGNSGITNFANMAYDQADKVACAVQNCAKYGDTLVACQYNKVITDGEKIYETGKVCGGCTTIGKTCSNPRGL</sequence>
<evidence type="ECO:0000313" key="3">
    <source>
        <dbReference type="EMBL" id="EYB94270.1"/>
    </source>
</evidence>
<keyword evidence="4" id="KW-1185">Reference proteome</keyword>
<accession>A0A016SUQ0</accession>
<dbReference type="AlphaFoldDB" id="A0A016SUQ0"/>
<comment type="caution">
    <text evidence="3">The sequence shown here is derived from an EMBL/GenBank/DDBJ whole genome shotgun (WGS) entry which is preliminary data.</text>
</comment>
<feature type="domain" description="4Fe-4S ferredoxin-type" evidence="2">
    <location>
        <begin position="208"/>
        <end position="239"/>
    </location>
</feature>
<dbReference type="STRING" id="53326.A0A016SUQ0"/>
<evidence type="ECO:0000313" key="4">
    <source>
        <dbReference type="Proteomes" id="UP000024635"/>
    </source>
</evidence>
<dbReference type="InterPro" id="IPR017896">
    <property type="entry name" value="4Fe4S_Fe-S-bd"/>
</dbReference>
<dbReference type="SMART" id="SM00198">
    <property type="entry name" value="SCP"/>
    <property type="match status" value="1"/>
</dbReference>
<dbReference type="Proteomes" id="UP000024635">
    <property type="component" value="Unassembled WGS sequence"/>
</dbReference>
<dbReference type="EMBL" id="JARK01001509">
    <property type="protein sequence ID" value="EYB94270.1"/>
    <property type="molecule type" value="Genomic_DNA"/>
</dbReference>
<reference evidence="4" key="1">
    <citation type="journal article" date="2015" name="Nat. Genet.">
        <title>The genome and transcriptome of the zoonotic hookworm Ancylostoma ceylanicum identify infection-specific gene families.</title>
        <authorList>
            <person name="Schwarz E.M."/>
            <person name="Hu Y."/>
            <person name="Antoshechkin I."/>
            <person name="Miller M.M."/>
            <person name="Sternberg P.W."/>
            <person name="Aroian R.V."/>
        </authorList>
    </citation>
    <scope>NUCLEOTIDE SEQUENCE</scope>
    <source>
        <strain evidence="4">HY135</strain>
    </source>
</reference>
<gene>
    <name evidence="3" type="primary">Acey_s0173.g395</name>
    <name evidence="3" type="synonym">ASP-s0173.g395</name>
    <name evidence="3" type="ORF">Y032_0173g395</name>
</gene>
<feature type="chain" id="PRO_5001486826" description="4Fe-4S ferredoxin-type domain-containing protein" evidence="1">
    <location>
        <begin position="21"/>
        <end position="437"/>
    </location>
</feature>
<dbReference type="PROSITE" id="PS51379">
    <property type="entry name" value="4FE4S_FER_2"/>
    <property type="match status" value="1"/>
</dbReference>
<dbReference type="InterPro" id="IPR035940">
    <property type="entry name" value="CAP_sf"/>
</dbReference>
<dbReference type="InterPro" id="IPR014044">
    <property type="entry name" value="CAP_dom"/>
</dbReference>
<dbReference type="SUPFAM" id="SSF55797">
    <property type="entry name" value="PR-1-like"/>
    <property type="match status" value="2"/>
</dbReference>
<protein>
    <recommendedName>
        <fullName evidence="2">4Fe-4S ferredoxin-type domain-containing protein</fullName>
    </recommendedName>
</protein>
<organism evidence="3 4">
    <name type="scientific">Ancylostoma ceylanicum</name>
    <dbReference type="NCBI Taxonomy" id="53326"/>
    <lineage>
        <taxon>Eukaryota</taxon>
        <taxon>Metazoa</taxon>
        <taxon>Ecdysozoa</taxon>
        <taxon>Nematoda</taxon>
        <taxon>Chromadorea</taxon>
        <taxon>Rhabditida</taxon>
        <taxon>Rhabditina</taxon>
        <taxon>Rhabditomorpha</taxon>
        <taxon>Strongyloidea</taxon>
        <taxon>Ancylostomatidae</taxon>
        <taxon>Ancylostomatinae</taxon>
        <taxon>Ancylostoma</taxon>
    </lineage>
</organism>